<gene>
    <name evidence="2" type="ORF">PCOR1329_LOCUS35325</name>
</gene>
<feature type="compositionally biased region" description="Low complexity" evidence="1">
    <location>
        <begin position="431"/>
        <end position="441"/>
    </location>
</feature>
<accession>A0ABN9T4I5</accession>
<keyword evidence="3" id="KW-1185">Reference proteome</keyword>
<proteinExistence type="predicted"/>
<organism evidence="2 3">
    <name type="scientific">Prorocentrum cordatum</name>
    <dbReference type="NCBI Taxonomy" id="2364126"/>
    <lineage>
        <taxon>Eukaryota</taxon>
        <taxon>Sar</taxon>
        <taxon>Alveolata</taxon>
        <taxon>Dinophyceae</taxon>
        <taxon>Prorocentrales</taxon>
        <taxon>Prorocentraceae</taxon>
        <taxon>Prorocentrum</taxon>
    </lineage>
</organism>
<feature type="compositionally biased region" description="Pro residues" evidence="1">
    <location>
        <begin position="136"/>
        <end position="161"/>
    </location>
</feature>
<dbReference type="Proteomes" id="UP001189429">
    <property type="component" value="Unassembled WGS sequence"/>
</dbReference>
<dbReference type="PRINTS" id="PR01217">
    <property type="entry name" value="PRICHEXTENSN"/>
</dbReference>
<evidence type="ECO:0000313" key="2">
    <source>
        <dbReference type="EMBL" id="CAK0839713.1"/>
    </source>
</evidence>
<feature type="compositionally biased region" description="Pro residues" evidence="1">
    <location>
        <begin position="409"/>
        <end position="430"/>
    </location>
</feature>
<comment type="caution">
    <text evidence="2">The sequence shown here is derived from an EMBL/GenBank/DDBJ whole genome shotgun (WGS) entry which is preliminary data.</text>
</comment>
<feature type="region of interest" description="Disordered" evidence="1">
    <location>
        <begin position="384"/>
        <end position="441"/>
    </location>
</feature>
<evidence type="ECO:0008006" key="4">
    <source>
        <dbReference type="Google" id="ProtNLM"/>
    </source>
</evidence>
<name>A0ABN9T4I5_9DINO</name>
<feature type="compositionally biased region" description="Low complexity" evidence="1">
    <location>
        <begin position="386"/>
        <end position="408"/>
    </location>
</feature>
<protein>
    <recommendedName>
        <fullName evidence="4">Cellulase</fullName>
    </recommendedName>
</protein>
<sequence length="441" mass="45683">MATPYICQMSGAMAGSSWGALTRAQCFAAVAAWEQSGNSCEILYTDAPHDGSLGTACACMPDDAMTSGVCSEQAGARASEGSSNFQVFRNQRYTCETGSGIACKSCVSPQSRLAQDHCETRNDGFQLAGYSCTPAGPTPSPTPSPPTLSPTPSPTLGPTPRPTHSTPSGRPGAWSQAVCKAFGDNGNSGPMFLAPSVTPAGVTGMQWFRQPNNNANATCGCIVRSVDGGVGGFWTSALWCSTECSAGSDTSFGPTTPESPTNIGELWYVTHGCPSNGHTEVCVRARYFLQTPSPTPCPPDPSGGCQKWDLSGWYDGAYNTVLQPWRSPNGNAWTWAQCAAECAMSATCEFWALQLNGNQKGLSMSNIGDYRGAGGHYSGVKMTGCAPGQPDAPPDAAHAAPPGAYPMSSPTPTPAPSPPTPGPTPSPPTLSPTTSPTPTRR</sequence>
<dbReference type="EMBL" id="CAUYUJ010014316">
    <property type="protein sequence ID" value="CAK0839713.1"/>
    <property type="molecule type" value="Genomic_DNA"/>
</dbReference>
<feature type="region of interest" description="Disordered" evidence="1">
    <location>
        <begin position="129"/>
        <end position="173"/>
    </location>
</feature>
<evidence type="ECO:0000313" key="3">
    <source>
        <dbReference type="Proteomes" id="UP001189429"/>
    </source>
</evidence>
<evidence type="ECO:0000256" key="1">
    <source>
        <dbReference type="SAM" id="MobiDB-lite"/>
    </source>
</evidence>
<reference evidence="2" key="1">
    <citation type="submission" date="2023-10" db="EMBL/GenBank/DDBJ databases">
        <authorList>
            <person name="Chen Y."/>
            <person name="Shah S."/>
            <person name="Dougan E. K."/>
            <person name="Thang M."/>
            <person name="Chan C."/>
        </authorList>
    </citation>
    <scope>NUCLEOTIDE SEQUENCE [LARGE SCALE GENOMIC DNA]</scope>
</reference>